<sequence length="83" mass="9423">MNIHPDMTIFDIVSTHQNTIAVFKSFDEQANECICCTFLFMTIRDVAAIYNFDLASFLSTVSGKFSDRTLVPAFEVECPDERC</sequence>
<dbReference type="AlphaFoldDB" id="S0G625"/>
<dbReference type="Proteomes" id="UP000014216">
    <property type="component" value="Unassembled WGS sequence"/>
</dbReference>
<keyword evidence="2" id="KW-1185">Reference proteome</keyword>
<protein>
    <submittedName>
        <fullName evidence="1">Uncharacterized protein</fullName>
    </submittedName>
</protein>
<proteinExistence type="predicted"/>
<dbReference type="InterPro" id="IPR038062">
    <property type="entry name" value="ScdA-like_N_sf"/>
</dbReference>
<reference evidence="1 2" key="1">
    <citation type="journal article" date="2013" name="Genome Announc.">
        <title>Draft Genome Sequence of Desulfotignum phosphitoxidans DSM 13687 Strain FiPS-3.</title>
        <authorList>
            <person name="Poehlein A."/>
            <person name="Daniel R."/>
            <person name="Simeonova D.D."/>
        </authorList>
    </citation>
    <scope>NUCLEOTIDE SEQUENCE [LARGE SCALE GENOMIC DNA]</scope>
    <source>
        <strain evidence="1 2">DSM 13687</strain>
    </source>
</reference>
<accession>S0G625</accession>
<name>S0G625_9BACT</name>
<dbReference type="EMBL" id="APJX01000001">
    <property type="protein sequence ID" value="EMS81434.1"/>
    <property type="molecule type" value="Genomic_DNA"/>
</dbReference>
<dbReference type="Gene3D" id="1.10.3910.10">
    <property type="entry name" value="SP0561-like"/>
    <property type="match status" value="1"/>
</dbReference>
<comment type="caution">
    <text evidence="1">The sequence shown here is derived from an EMBL/GenBank/DDBJ whole genome shotgun (WGS) entry which is preliminary data.</text>
</comment>
<gene>
    <name evidence="1" type="ORF">Dpo_1c05750</name>
</gene>
<organism evidence="1 2">
    <name type="scientific">Desulfotignum phosphitoxidans DSM 13687</name>
    <dbReference type="NCBI Taxonomy" id="1286635"/>
    <lineage>
        <taxon>Bacteria</taxon>
        <taxon>Pseudomonadati</taxon>
        <taxon>Thermodesulfobacteriota</taxon>
        <taxon>Desulfobacteria</taxon>
        <taxon>Desulfobacterales</taxon>
        <taxon>Desulfobacteraceae</taxon>
        <taxon>Desulfotignum</taxon>
    </lineage>
</organism>
<evidence type="ECO:0000313" key="2">
    <source>
        <dbReference type="Proteomes" id="UP000014216"/>
    </source>
</evidence>
<evidence type="ECO:0000313" key="1">
    <source>
        <dbReference type="EMBL" id="EMS81434.1"/>
    </source>
</evidence>
<dbReference type="SUPFAM" id="SSF140683">
    <property type="entry name" value="SP0561-like"/>
    <property type="match status" value="1"/>
</dbReference>